<dbReference type="Proteomes" id="UP001218188">
    <property type="component" value="Unassembled WGS sequence"/>
</dbReference>
<protein>
    <recommendedName>
        <fullName evidence="1">CxC2-like cysteine cluster KDZ transposase-associated domain-containing protein</fullName>
    </recommendedName>
</protein>
<name>A0AAD6WZ69_9AGAR</name>
<evidence type="ECO:0000313" key="3">
    <source>
        <dbReference type="Proteomes" id="UP001218188"/>
    </source>
</evidence>
<gene>
    <name evidence="2" type="ORF">C8F04DRAFT_961290</name>
</gene>
<sequence>MKVFVKYHRDETLDEMLRLEGRGSTDVYQQCAACKCADPLFRCARQTCVGAAMYCEPCIVNLHRALPTHSVEMWTGEFFAPLSLNDLELDARIQLGHPPGSFCPRSRPAHKDFVIIDVLGIRVVKLSFCGCDSRVEHRQQLMRACLWPATSVDPQTCATVNAITHPG</sequence>
<dbReference type="AlphaFoldDB" id="A0AAD6WZ69"/>
<feature type="domain" description="CxC2-like cysteine cluster KDZ transposase-associated" evidence="1">
    <location>
        <begin position="89"/>
        <end position="164"/>
    </location>
</feature>
<accession>A0AAD6WZ69</accession>
<reference evidence="2" key="1">
    <citation type="submission" date="2023-03" db="EMBL/GenBank/DDBJ databases">
        <title>Massive genome expansion in bonnet fungi (Mycena s.s.) driven by repeated elements and novel gene families across ecological guilds.</title>
        <authorList>
            <consortium name="Lawrence Berkeley National Laboratory"/>
            <person name="Harder C.B."/>
            <person name="Miyauchi S."/>
            <person name="Viragh M."/>
            <person name="Kuo A."/>
            <person name="Thoen E."/>
            <person name="Andreopoulos B."/>
            <person name="Lu D."/>
            <person name="Skrede I."/>
            <person name="Drula E."/>
            <person name="Henrissat B."/>
            <person name="Morin E."/>
            <person name="Kohler A."/>
            <person name="Barry K."/>
            <person name="LaButti K."/>
            <person name="Morin E."/>
            <person name="Salamov A."/>
            <person name="Lipzen A."/>
            <person name="Mereny Z."/>
            <person name="Hegedus B."/>
            <person name="Baldrian P."/>
            <person name="Stursova M."/>
            <person name="Weitz H."/>
            <person name="Taylor A."/>
            <person name="Grigoriev I.V."/>
            <person name="Nagy L.G."/>
            <person name="Martin F."/>
            <person name="Kauserud H."/>
        </authorList>
    </citation>
    <scope>NUCLEOTIDE SEQUENCE</scope>
    <source>
        <strain evidence="2">CBHHK200</strain>
    </source>
</reference>
<dbReference type="EMBL" id="JARJCM010000088">
    <property type="protein sequence ID" value="KAJ7030682.1"/>
    <property type="molecule type" value="Genomic_DNA"/>
</dbReference>
<dbReference type="InterPro" id="IPR041457">
    <property type="entry name" value="CxC2_KDZ-assoc"/>
</dbReference>
<keyword evidence="3" id="KW-1185">Reference proteome</keyword>
<evidence type="ECO:0000259" key="1">
    <source>
        <dbReference type="Pfam" id="PF18803"/>
    </source>
</evidence>
<evidence type="ECO:0000313" key="2">
    <source>
        <dbReference type="EMBL" id="KAJ7030682.1"/>
    </source>
</evidence>
<proteinExistence type="predicted"/>
<dbReference type="Pfam" id="PF18803">
    <property type="entry name" value="CxC2"/>
    <property type="match status" value="1"/>
</dbReference>
<comment type="caution">
    <text evidence="2">The sequence shown here is derived from an EMBL/GenBank/DDBJ whole genome shotgun (WGS) entry which is preliminary data.</text>
</comment>
<organism evidence="2 3">
    <name type="scientific">Mycena alexandri</name>
    <dbReference type="NCBI Taxonomy" id="1745969"/>
    <lineage>
        <taxon>Eukaryota</taxon>
        <taxon>Fungi</taxon>
        <taxon>Dikarya</taxon>
        <taxon>Basidiomycota</taxon>
        <taxon>Agaricomycotina</taxon>
        <taxon>Agaricomycetes</taxon>
        <taxon>Agaricomycetidae</taxon>
        <taxon>Agaricales</taxon>
        <taxon>Marasmiineae</taxon>
        <taxon>Mycenaceae</taxon>
        <taxon>Mycena</taxon>
    </lineage>
</organism>